<dbReference type="GO" id="GO:0030896">
    <property type="term" value="C:checkpoint clamp complex"/>
    <property type="evidence" value="ECO:0007669"/>
    <property type="project" value="InterPro"/>
</dbReference>
<dbReference type="PANTHER" id="PTHR15237:SF0">
    <property type="entry name" value="CELL CYCLE CHECKPOINT CONTROL PROTEIN"/>
    <property type="match status" value="1"/>
</dbReference>
<evidence type="ECO:0000313" key="2">
    <source>
        <dbReference type="EMBL" id="TFJ86036.1"/>
    </source>
</evidence>
<feature type="region of interest" description="Disordered" evidence="1">
    <location>
        <begin position="360"/>
        <end position="412"/>
    </location>
</feature>
<accession>A0A4D9D3R3</accession>
<dbReference type="OrthoDB" id="41979at2759"/>
<keyword evidence="3" id="KW-1185">Reference proteome</keyword>
<evidence type="ECO:0000256" key="1">
    <source>
        <dbReference type="SAM" id="MobiDB-lite"/>
    </source>
</evidence>
<dbReference type="EMBL" id="SDOX01000010">
    <property type="protein sequence ID" value="TFJ86036.1"/>
    <property type="molecule type" value="Genomic_DNA"/>
</dbReference>
<dbReference type="GO" id="GO:0000076">
    <property type="term" value="P:DNA replication checkpoint signaling"/>
    <property type="evidence" value="ECO:0007669"/>
    <property type="project" value="TreeGrafter"/>
</dbReference>
<evidence type="ECO:0000313" key="3">
    <source>
        <dbReference type="Proteomes" id="UP000355283"/>
    </source>
</evidence>
<dbReference type="Gene3D" id="3.70.10.10">
    <property type="match status" value="1"/>
</dbReference>
<dbReference type="Pfam" id="PF04139">
    <property type="entry name" value="Rad9"/>
    <property type="match status" value="1"/>
</dbReference>
<feature type="compositionally biased region" description="Low complexity" evidence="1">
    <location>
        <begin position="131"/>
        <end position="143"/>
    </location>
</feature>
<dbReference type="InterPro" id="IPR046938">
    <property type="entry name" value="DNA_clamp_sf"/>
</dbReference>
<dbReference type="Proteomes" id="UP000355283">
    <property type="component" value="Unassembled WGS sequence"/>
</dbReference>
<dbReference type="GO" id="GO:0071479">
    <property type="term" value="P:cellular response to ionizing radiation"/>
    <property type="evidence" value="ECO:0007669"/>
    <property type="project" value="TreeGrafter"/>
</dbReference>
<gene>
    <name evidence="2" type="ORF">NSK_002856</name>
</gene>
<dbReference type="InterPro" id="IPR007268">
    <property type="entry name" value="Rad9/Ddc1"/>
</dbReference>
<protein>
    <recommendedName>
        <fullName evidence="4">Checkpoint protein</fullName>
    </recommendedName>
</protein>
<feature type="region of interest" description="Disordered" evidence="1">
    <location>
        <begin position="113"/>
        <end position="146"/>
    </location>
</feature>
<dbReference type="PANTHER" id="PTHR15237">
    <property type="entry name" value="DNA REPAIR PROTEIN RAD9"/>
    <property type="match status" value="1"/>
</dbReference>
<dbReference type="AlphaFoldDB" id="A0A4D9D3R3"/>
<evidence type="ECO:0008006" key="4">
    <source>
        <dbReference type="Google" id="ProtNLM"/>
    </source>
</evidence>
<reference evidence="2 3" key="1">
    <citation type="submission" date="2019-01" db="EMBL/GenBank/DDBJ databases">
        <title>Nuclear Genome Assembly of the Microalgal Biofuel strain Nannochloropsis salina CCMP1776.</title>
        <authorList>
            <person name="Hovde B."/>
        </authorList>
    </citation>
    <scope>NUCLEOTIDE SEQUENCE [LARGE SCALE GENOMIC DNA]</scope>
    <source>
        <strain evidence="2 3">CCMP1776</strain>
    </source>
</reference>
<dbReference type="GO" id="GO:0006281">
    <property type="term" value="P:DNA repair"/>
    <property type="evidence" value="ECO:0007669"/>
    <property type="project" value="TreeGrafter"/>
</dbReference>
<feature type="compositionally biased region" description="Gly residues" evidence="1">
    <location>
        <begin position="364"/>
        <end position="395"/>
    </location>
</feature>
<dbReference type="GO" id="GO:0031573">
    <property type="term" value="P:mitotic intra-S DNA damage checkpoint signaling"/>
    <property type="evidence" value="ECO:0007669"/>
    <property type="project" value="TreeGrafter"/>
</dbReference>
<proteinExistence type="predicted"/>
<comment type="caution">
    <text evidence="2">The sequence shown here is derived from an EMBL/GenBank/DDBJ whole genome shotgun (WGS) entry which is preliminary data.</text>
</comment>
<organism evidence="2 3">
    <name type="scientific">Nannochloropsis salina CCMP1776</name>
    <dbReference type="NCBI Taxonomy" id="1027361"/>
    <lineage>
        <taxon>Eukaryota</taxon>
        <taxon>Sar</taxon>
        <taxon>Stramenopiles</taxon>
        <taxon>Ochrophyta</taxon>
        <taxon>Eustigmatophyceae</taxon>
        <taxon>Eustigmatales</taxon>
        <taxon>Monodopsidaceae</taxon>
        <taxon>Microchloropsis</taxon>
        <taxon>Microchloropsis salina</taxon>
    </lineage>
</organism>
<sequence length="412" mass="43384">MLDVVVGHRNLKVFAQAIHCLGRIGKDILIEADPDQFMLRALNDSRSAFTAFCFHPDFFEEYACGMPGQAGGDEGGGPESCKVMVKPLQHMLRGGVRRVLSLRIYLNEAASAREEGREGSSPGARRRKRSSAGSGPGAPSRRPLSAPEVDVEAQIVFEMECEWGVRKRHSFQLQDCEVVHAVFDRAGASCLRSHAHHLSQLFDHLHGSAEVALVAGRDGVCLRSWRGEEGGREGGLGEGPGEAFLSTEMTVKAEELDAYEVAEGGGDPEGGEVGVVFSLREVKAFLGFCEGTATSSVSFYFLEGGRPVLFVAGEGGMEGGMGQVELVLATVSPVLTEGSLQRGGGRCGGGGEEMRVIKEKETGDGQGVGKAGAEGVGGEGMGEVEGEVGKAGGPVAGDSGREERRGSEEEEG</sequence>
<name>A0A4D9D3R3_9STRA</name>
<dbReference type="SUPFAM" id="SSF55979">
    <property type="entry name" value="DNA clamp"/>
    <property type="match status" value="1"/>
</dbReference>
<feature type="compositionally biased region" description="Basic and acidic residues" evidence="1">
    <location>
        <begin position="399"/>
        <end position="412"/>
    </location>
</feature>